<dbReference type="EMBL" id="JACDXP010000016">
    <property type="protein sequence ID" value="KAF6514152.1"/>
    <property type="molecule type" value="Genomic_DNA"/>
</dbReference>
<protein>
    <submittedName>
        <fullName evidence="1">Uncharacterized protein</fullName>
    </submittedName>
</protein>
<accession>A0A8H6GA64</accession>
<dbReference type="Proteomes" id="UP000593570">
    <property type="component" value="Unassembled WGS sequence"/>
</dbReference>
<comment type="caution">
    <text evidence="1">The sequence shown here is derived from an EMBL/GenBank/DDBJ whole genome shotgun (WGS) entry which is preliminary data.</text>
</comment>
<evidence type="ECO:0000313" key="2">
    <source>
        <dbReference type="Proteomes" id="UP000593570"/>
    </source>
</evidence>
<sequence>MCTGREIDATRISTQISIQIWLGDVDDMGLQPSGPGDKGTSGLRHHRQLAIPIRQGRRESIHGSLVVISEGRGILGRDTGPPSTYIGKLHLDTKLSFDTVEYIPEELGKLNKRVFGEVLSAGMARKANKSEAITFSFLDDPERYFCVDTKVGGERLVRSFAGRDESTKGLEFGKDSGHVSISKLCNLASGLKYMINLREAVDGIILDQ</sequence>
<evidence type="ECO:0000313" key="1">
    <source>
        <dbReference type="EMBL" id="KAF6514152.1"/>
    </source>
</evidence>
<organism evidence="1 2">
    <name type="scientific">Fusarium oxysporum f. sp. conglutinans</name>
    <dbReference type="NCBI Taxonomy" id="100902"/>
    <lineage>
        <taxon>Eukaryota</taxon>
        <taxon>Fungi</taxon>
        <taxon>Dikarya</taxon>
        <taxon>Ascomycota</taxon>
        <taxon>Pezizomycotina</taxon>
        <taxon>Sordariomycetes</taxon>
        <taxon>Hypocreomycetidae</taxon>
        <taxon>Hypocreales</taxon>
        <taxon>Nectriaceae</taxon>
        <taxon>Fusarium</taxon>
        <taxon>Fusarium oxysporum species complex</taxon>
    </lineage>
</organism>
<name>A0A8H6GA64_FUSOX</name>
<reference evidence="1 2" key="1">
    <citation type="journal article" date="2020" name="bioRxiv">
        <title>A chromosome-scale genome assembly for the Fusarium oxysporum strain Fo5176 to establish a model Arabidopsis-fungal pathosystem.</title>
        <authorList>
            <person name="Fokkens L."/>
            <person name="Guo L."/>
            <person name="Dora S."/>
            <person name="Wang B."/>
            <person name="Ye K."/>
            <person name="Sanchez-Rodriguez C."/>
            <person name="Croll D."/>
        </authorList>
    </citation>
    <scope>NUCLEOTIDE SEQUENCE [LARGE SCALE GENOMIC DNA]</scope>
    <source>
        <strain evidence="1 2">Fo5176</strain>
    </source>
</reference>
<dbReference type="AlphaFoldDB" id="A0A8H6GA64"/>
<gene>
    <name evidence="1" type="ORF">HZS61_006408</name>
</gene>
<proteinExistence type="predicted"/>